<dbReference type="Pfam" id="PF22922">
    <property type="entry name" value="GAF_NLP"/>
    <property type="match status" value="1"/>
</dbReference>
<dbReference type="GO" id="GO:0003700">
    <property type="term" value="F:DNA-binding transcription factor activity"/>
    <property type="evidence" value="ECO:0007669"/>
    <property type="project" value="InterPro"/>
</dbReference>
<evidence type="ECO:0000256" key="5">
    <source>
        <dbReference type="SAM" id="MobiDB-lite"/>
    </source>
</evidence>
<dbReference type="Gene3D" id="3.10.20.90">
    <property type="entry name" value="Phosphatidylinositol 3-kinase Catalytic Subunit, Chain A, domain 1"/>
    <property type="match status" value="1"/>
</dbReference>
<feature type="compositionally biased region" description="Polar residues" evidence="5">
    <location>
        <begin position="1"/>
        <end position="18"/>
    </location>
</feature>
<dbReference type="InterPro" id="IPR045012">
    <property type="entry name" value="NLP"/>
</dbReference>
<dbReference type="GO" id="GO:0003677">
    <property type="term" value="F:DNA binding"/>
    <property type="evidence" value="ECO:0007669"/>
    <property type="project" value="UniProtKB-KW"/>
</dbReference>
<dbReference type="PANTHER" id="PTHR32002:SF41">
    <property type="entry name" value="PROTEIN NLP8"/>
    <property type="match status" value="1"/>
</dbReference>
<accession>A0A8T2RBR4</accession>
<dbReference type="Proteomes" id="UP000825935">
    <property type="component" value="Chromosome 28"/>
</dbReference>
<keyword evidence="2" id="KW-0238">DNA-binding</keyword>
<evidence type="ECO:0000256" key="4">
    <source>
        <dbReference type="ARBA" id="ARBA00023242"/>
    </source>
</evidence>
<evidence type="ECO:0000256" key="3">
    <source>
        <dbReference type="ARBA" id="ARBA00023163"/>
    </source>
</evidence>
<dbReference type="PROSITE" id="PS51519">
    <property type="entry name" value="RWP_RK"/>
    <property type="match status" value="1"/>
</dbReference>
<dbReference type="AlphaFoldDB" id="A0A8T2RBR4"/>
<reference evidence="8" key="1">
    <citation type="submission" date="2021-08" db="EMBL/GenBank/DDBJ databases">
        <title>WGS assembly of Ceratopteris richardii.</title>
        <authorList>
            <person name="Marchant D.B."/>
            <person name="Chen G."/>
            <person name="Jenkins J."/>
            <person name="Shu S."/>
            <person name="Leebens-Mack J."/>
            <person name="Grimwood J."/>
            <person name="Schmutz J."/>
            <person name="Soltis P."/>
            <person name="Soltis D."/>
            <person name="Chen Z.-H."/>
        </authorList>
    </citation>
    <scope>NUCLEOTIDE SEQUENCE</scope>
    <source>
        <strain evidence="8">Whitten #5841</strain>
        <tissue evidence="8">Leaf</tissue>
    </source>
</reference>
<comment type="caution">
    <text evidence="8">The sequence shown here is derived from an EMBL/GenBank/DDBJ whole genome shotgun (WGS) entry which is preliminary data.</text>
</comment>
<dbReference type="EMBL" id="CM035433">
    <property type="protein sequence ID" value="KAH7293896.1"/>
    <property type="molecule type" value="Genomic_DNA"/>
</dbReference>
<feature type="domain" description="RWP-RK" evidence="6">
    <location>
        <begin position="712"/>
        <end position="802"/>
    </location>
</feature>
<keyword evidence="9" id="KW-1185">Reference proteome</keyword>
<dbReference type="OrthoDB" id="6270329at2759"/>
<dbReference type="SUPFAM" id="SSF54277">
    <property type="entry name" value="CAD &amp; PB1 domains"/>
    <property type="match status" value="1"/>
</dbReference>
<dbReference type="Pfam" id="PF02042">
    <property type="entry name" value="RWP-RK"/>
    <property type="match status" value="1"/>
</dbReference>
<proteinExistence type="predicted"/>
<dbReference type="InterPro" id="IPR055081">
    <property type="entry name" value="NLP1-9_GAF"/>
</dbReference>
<dbReference type="InterPro" id="IPR003035">
    <property type="entry name" value="RWP-RK_dom"/>
</dbReference>
<gene>
    <name evidence="8" type="ORF">KP509_28G047000</name>
</gene>
<dbReference type="SMART" id="SM00666">
    <property type="entry name" value="PB1"/>
    <property type="match status" value="1"/>
</dbReference>
<feature type="region of interest" description="Disordered" evidence="5">
    <location>
        <begin position="1"/>
        <end position="25"/>
    </location>
</feature>
<sequence>MDSLPQEVQQAPSATKSHANPAGIRLDDSPISELVDLDPLAVESLFQERWGDSGSTNRLHSDASCLENLSGAPWSSTSHVLAYQRPRYTTPNSLSYIDSSNSVSSIMSASVTCSSSVQNQLLGQAVQPSAPKLLDDTGRLPAFPCTSYNSSFPSEIPENTAKLFPYISEGRMRQKKFSSTEPPRAGDGNIKDFSGTYLCGDSSEDMYKDGMDFSYRSHRSNTLPVSPCVGLNPQLHALSFEDRINIALRNFFHLYSSDVLLQVWMPEVVDENAVLTTSGQPFLIRESVNKGLISYRNLSTQYTFAAGQQDSGFFPGLPSRVFSMKLPEWSPNVQYYKRSEYLRVTDAERCGVRGSVALPIFEKEFEACLAVVEIITPMEKVEYKLEIESMCRSLQDVRLCSTKKQHCLPMQVPTDARQAAFAEISEVLVAICGTHKLPLAQTWLPCSLYCMRNGRFVKHLEHDSVIDYDSKKAGLYIGDGPYCCNDPSLTGFRQACSENFLEGDQGVPGKAFISNKPVFCCNIKEYNKSEYPLCHLARVFKLSAAVAIRLRSVLTNGNDYVLEFFLPETCVDPSEQQYLLNALSITMQHVCRTLRTVSDAELKGQMMMHHNLLAEQLNEVDTAVATIARTLYTKNTGQEHLGCSSAVEENGDQFLMHSGSPTQSIESRNPALFDNMYNKPELTMQAYPATPSSFPQGKLSKVSIIQPDSFPASKGLKESSRNRATCGRRSIQRTINLNILRQYFDVSLKDAAISIGVCPTTLKRICRQHGISRWPSRKINKVDRSLRKLQGVINSVQQTVMNSVHVANGVLKIYPYEGYKSPSAVAEGGEEEGINMPIPTEDDHSEEPMTTKVSMMSISNGSQDDSLDPGVNSGEKEQPTCLAAQGSEVSTAPSFVTIPYTLGCESTVLDATFAAHCARVHANEQAMDSMIDVTWDRPLLFTQVQQQPVSEIEDRSDDSSPSHVDKEAFPSVIPNSMQHDSVDNPGSIGVSPSKPASSAHEEGPTGDIRNSKDRRTYERTDAKSGVQVHAHHELVQDFRPGNVSHQPKHAGIDAGTKFHGKCQSDDKSQPSLSAAAPYPCLERSMLSGLHSMVPLVNNSGFSQTGRQVIREATTTIKARYNDDIVRFKVGRNCGYVHVCEEVGKRFKLKPESFDLKYFDDEEWVMLSCDADLSECLNILNASGGSHVKLLVRSRQC</sequence>
<evidence type="ECO:0000313" key="9">
    <source>
        <dbReference type="Proteomes" id="UP000825935"/>
    </source>
</evidence>
<evidence type="ECO:0000259" key="7">
    <source>
        <dbReference type="PROSITE" id="PS51745"/>
    </source>
</evidence>
<dbReference type="PANTHER" id="PTHR32002">
    <property type="entry name" value="PROTEIN NLP8"/>
    <property type="match status" value="1"/>
</dbReference>
<organism evidence="8 9">
    <name type="scientific">Ceratopteris richardii</name>
    <name type="common">Triangle waterfern</name>
    <dbReference type="NCBI Taxonomy" id="49495"/>
    <lineage>
        <taxon>Eukaryota</taxon>
        <taxon>Viridiplantae</taxon>
        <taxon>Streptophyta</taxon>
        <taxon>Embryophyta</taxon>
        <taxon>Tracheophyta</taxon>
        <taxon>Polypodiopsida</taxon>
        <taxon>Polypodiidae</taxon>
        <taxon>Polypodiales</taxon>
        <taxon>Pteridineae</taxon>
        <taxon>Pteridaceae</taxon>
        <taxon>Parkerioideae</taxon>
        <taxon>Ceratopteris</taxon>
    </lineage>
</organism>
<dbReference type="InterPro" id="IPR000270">
    <property type="entry name" value="PB1_dom"/>
</dbReference>
<feature type="domain" description="PB1" evidence="7">
    <location>
        <begin position="1113"/>
        <end position="1194"/>
    </location>
</feature>
<name>A0A8T2RBR4_CERRI</name>
<dbReference type="EMBL" id="CM035433">
    <property type="protein sequence ID" value="KAH7293897.1"/>
    <property type="molecule type" value="Genomic_DNA"/>
</dbReference>
<evidence type="ECO:0000256" key="1">
    <source>
        <dbReference type="ARBA" id="ARBA00023015"/>
    </source>
</evidence>
<evidence type="ECO:0000256" key="2">
    <source>
        <dbReference type="ARBA" id="ARBA00023125"/>
    </source>
</evidence>
<keyword evidence="4" id="KW-0539">Nucleus</keyword>
<feature type="compositionally biased region" description="Basic and acidic residues" evidence="5">
    <location>
        <begin position="999"/>
        <end position="1022"/>
    </location>
</feature>
<evidence type="ECO:0000259" key="6">
    <source>
        <dbReference type="PROSITE" id="PS51519"/>
    </source>
</evidence>
<dbReference type="Pfam" id="PF00564">
    <property type="entry name" value="PB1"/>
    <property type="match status" value="1"/>
</dbReference>
<keyword evidence="3" id="KW-0804">Transcription</keyword>
<feature type="region of interest" description="Disordered" evidence="5">
    <location>
        <begin position="857"/>
        <end position="888"/>
    </location>
</feature>
<feature type="compositionally biased region" description="Basic and acidic residues" evidence="5">
    <location>
        <begin position="957"/>
        <end position="968"/>
    </location>
</feature>
<dbReference type="InterPro" id="IPR053793">
    <property type="entry name" value="PB1-like"/>
</dbReference>
<dbReference type="PROSITE" id="PS51745">
    <property type="entry name" value="PB1"/>
    <property type="match status" value="1"/>
</dbReference>
<keyword evidence="1" id="KW-0805">Transcription regulation</keyword>
<feature type="region of interest" description="Disordered" evidence="5">
    <location>
        <begin position="946"/>
        <end position="1029"/>
    </location>
</feature>
<protein>
    <submittedName>
        <fullName evidence="8">Uncharacterized protein</fullName>
    </submittedName>
</protein>
<evidence type="ECO:0000313" key="8">
    <source>
        <dbReference type="EMBL" id="KAH7293896.1"/>
    </source>
</evidence>